<dbReference type="EMBL" id="JAECVW010000006">
    <property type="protein sequence ID" value="MBH8595842.1"/>
    <property type="molecule type" value="Genomic_DNA"/>
</dbReference>
<keyword evidence="3" id="KW-1185">Reference proteome</keyword>
<dbReference type="Proteomes" id="UP000633619">
    <property type="component" value="Unassembled WGS sequence"/>
</dbReference>
<sequence>MMQENFVKQSLTDYKKGIGQLQEQLPHVVETYNAFTEACFQDGALSKKEKHLIALALGVYTNDEYCIVYHTKGACDQGASAQEVLEAACVSSAFGGGMAMSQAATLVQQNLSQIQGQNLSH</sequence>
<evidence type="ECO:0000259" key="1">
    <source>
        <dbReference type="Pfam" id="PF02627"/>
    </source>
</evidence>
<dbReference type="Gene3D" id="1.20.1290.10">
    <property type="entry name" value="AhpD-like"/>
    <property type="match status" value="1"/>
</dbReference>
<dbReference type="NCBIfam" id="TIGR00778">
    <property type="entry name" value="ahpD_dom"/>
    <property type="match status" value="1"/>
</dbReference>
<reference evidence="2 3" key="1">
    <citation type="submission" date="2020-12" db="EMBL/GenBank/DDBJ databases">
        <title>WGS of Thermoactinomyces spp.</title>
        <authorList>
            <person name="Cheng K."/>
        </authorList>
    </citation>
    <scope>NUCLEOTIDE SEQUENCE [LARGE SCALE GENOMIC DNA]</scope>
    <source>
        <strain evidence="3">CICC 10671\DSM 43846</strain>
    </source>
</reference>
<feature type="domain" description="Carboxymuconolactone decarboxylase-like" evidence="1">
    <location>
        <begin position="26"/>
        <end position="108"/>
    </location>
</feature>
<dbReference type="InterPro" id="IPR004675">
    <property type="entry name" value="AhpD_core"/>
</dbReference>
<dbReference type="RefSeq" id="WP_037994793.1">
    <property type="nucleotide sequence ID" value="NZ_JACEIR010000006.1"/>
</dbReference>
<dbReference type="PANTHER" id="PTHR33930">
    <property type="entry name" value="ALKYL HYDROPEROXIDE REDUCTASE AHPD"/>
    <property type="match status" value="1"/>
</dbReference>
<dbReference type="PANTHER" id="PTHR33930:SF2">
    <property type="entry name" value="BLR3452 PROTEIN"/>
    <property type="match status" value="1"/>
</dbReference>
<dbReference type="AlphaFoldDB" id="A0A8I1DFC1"/>
<dbReference type="SUPFAM" id="SSF69118">
    <property type="entry name" value="AhpD-like"/>
    <property type="match status" value="1"/>
</dbReference>
<proteinExistence type="predicted"/>
<name>A0A8I1DFC1_THEIN</name>
<dbReference type="GO" id="GO:0051920">
    <property type="term" value="F:peroxiredoxin activity"/>
    <property type="evidence" value="ECO:0007669"/>
    <property type="project" value="InterPro"/>
</dbReference>
<dbReference type="InterPro" id="IPR029032">
    <property type="entry name" value="AhpD-like"/>
</dbReference>
<gene>
    <name evidence="2" type="ORF">I8U20_10915</name>
</gene>
<comment type="caution">
    <text evidence="2">The sequence shown here is derived from an EMBL/GenBank/DDBJ whole genome shotgun (WGS) entry which is preliminary data.</text>
</comment>
<protein>
    <submittedName>
        <fullName evidence="2">Carboxymuconolactone decarboxylase family protein</fullName>
    </submittedName>
</protein>
<organism evidence="2 3">
    <name type="scientific">Thermoactinomyces intermedius</name>
    <dbReference type="NCBI Taxonomy" id="2024"/>
    <lineage>
        <taxon>Bacteria</taxon>
        <taxon>Bacillati</taxon>
        <taxon>Bacillota</taxon>
        <taxon>Bacilli</taxon>
        <taxon>Bacillales</taxon>
        <taxon>Thermoactinomycetaceae</taxon>
        <taxon>Thermoactinomyces</taxon>
    </lineage>
</organism>
<dbReference type="InterPro" id="IPR003779">
    <property type="entry name" value="CMD-like"/>
</dbReference>
<evidence type="ECO:0000313" key="3">
    <source>
        <dbReference type="Proteomes" id="UP000633619"/>
    </source>
</evidence>
<accession>A0A8I1DFC1</accession>
<dbReference type="Pfam" id="PF02627">
    <property type="entry name" value="CMD"/>
    <property type="match status" value="1"/>
</dbReference>
<evidence type="ECO:0000313" key="2">
    <source>
        <dbReference type="EMBL" id="MBH8595842.1"/>
    </source>
</evidence>